<proteinExistence type="predicted"/>
<dbReference type="GO" id="GO:0043565">
    <property type="term" value="F:sequence-specific DNA binding"/>
    <property type="evidence" value="ECO:0007669"/>
    <property type="project" value="InterPro"/>
</dbReference>
<dbReference type="AlphaFoldDB" id="T1AIQ8"/>
<dbReference type="Pfam" id="PF01527">
    <property type="entry name" value="HTH_Tnp_1"/>
    <property type="match status" value="1"/>
</dbReference>
<accession>T1AIQ8</accession>
<feature type="non-terminal residue" evidence="1">
    <location>
        <position position="1"/>
    </location>
</feature>
<dbReference type="EMBL" id="AUZZ01003373">
    <property type="protein sequence ID" value="EQD57152.1"/>
    <property type="molecule type" value="Genomic_DNA"/>
</dbReference>
<dbReference type="InterPro" id="IPR036388">
    <property type="entry name" value="WH-like_DNA-bd_sf"/>
</dbReference>
<dbReference type="Gene3D" id="1.10.10.10">
    <property type="entry name" value="Winged helix-like DNA-binding domain superfamily/Winged helix DNA-binding domain"/>
    <property type="match status" value="1"/>
</dbReference>
<reference evidence="1" key="2">
    <citation type="journal article" date="2014" name="ISME J.">
        <title>Microbial stratification in low pH oxic and suboxic macroscopic growths along an acid mine drainage.</title>
        <authorList>
            <person name="Mendez-Garcia C."/>
            <person name="Mesa V."/>
            <person name="Sprenger R.R."/>
            <person name="Richter M."/>
            <person name="Diez M.S."/>
            <person name="Solano J."/>
            <person name="Bargiela R."/>
            <person name="Golyshina O.V."/>
            <person name="Manteca A."/>
            <person name="Ramos J.L."/>
            <person name="Gallego J.R."/>
            <person name="Llorente I."/>
            <person name="Martins Dos Santos V.A."/>
            <person name="Jensen O.N."/>
            <person name="Pelaez A.I."/>
            <person name="Sanchez J."/>
            <person name="Ferrer M."/>
        </authorList>
    </citation>
    <scope>NUCLEOTIDE SEQUENCE</scope>
</reference>
<sequence length="100" mass="11148">GTTRRKFTAEFKAEVAVAALRGDKTLAEIAQTYGIHPTMVTQWKGRLEKEAAHVFEGPERKAGPPVDVDALYRKIGQIEMERDFLASRPGIIAALQRGRR</sequence>
<dbReference type="GO" id="GO:0004803">
    <property type="term" value="F:transposase activity"/>
    <property type="evidence" value="ECO:0007669"/>
    <property type="project" value="InterPro"/>
</dbReference>
<comment type="caution">
    <text evidence="1">The sequence shown here is derived from an EMBL/GenBank/DDBJ whole genome shotgun (WGS) entry which is preliminary data.</text>
</comment>
<dbReference type="InterPro" id="IPR002514">
    <property type="entry name" value="Transposase_8"/>
</dbReference>
<gene>
    <name evidence="1" type="ORF">B2A_04942</name>
</gene>
<protein>
    <submittedName>
        <fullName evidence="1">Transposase IS3/IS911 family protein</fullName>
    </submittedName>
</protein>
<reference evidence="1" key="1">
    <citation type="submission" date="2013-08" db="EMBL/GenBank/DDBJ databases">
        <authorList>
            <person name="Mendez C."/>
            <person name="Richter M."/>
            <person name="Ferrer M."/>
            <person name="Sanchez J."/>
        </authorList>
    </citation>
    <scope>NUCLEOTIDE SEQUENCE</scope>
</reference>
<name>T1AIQ8_9ZZZZ</name>
<evidence type="ECO:0000313" key="1">
    <source>
        <dbReference type="EMBL" id="EQD57152.1"/>
    </source>
</evidence>
<organism evidence="1">
    <name type="scientific">mine drainage metagenome</name>
    <dbReference type="NCBI Taxonomy" id="410659"/>
    <lineage>
        <taxon>unclassified sequences</taxon>
        <taxon>metagenomes</taxon>
        <taxon>ecological metagenomes</taxon>
    </lineage>
</organism>
<dbReference type="InterPro" id="IPR010921">
    <property type="entry name" value="Trp_repressor/repl_initiator"/>
</dbReference>
<dbReference type="GO" id="GO:0006313">
    <property type="term" value="P:DNA transposition"/>
    <property type="evidence" value="ECO:0007669"/>
    <property type="project" value="InterPro"/>
</dbReference>
<dbReference type="SUPFAM" id="SSF48295">
    <property type="entry name" value="TrpR-like"/>
    <property type="match status" value="1"/>
</dbReference>